<dbReference type="GO" id="GO:0015031">
    <property type="term" value="P:protein transport"/>
    <property type="evidence" value="ECO:0007669"/>
    <property type="project" value="UniProtKB-KW"/>
</dbReference>
<comment type="subcellular location">
    <subcellularLocation>
        <location evidence="1 9">Cell membrane</location>
        <topology evidence="1 9">Multi-pass membrane protein</topology>
    </subcellularLocation>
</comment>
<dbReference type="InterPro" id="IPR000515">
    <property type="entry name" value="MetI-like"/>
</dbReference>
<dbReference type="PROSITE" id="PS50928">
    <property type="entry name" value="ABC_TM1"/>
    <property type="match status" value="1"/>
</dbReference>
<gene>
    <name evidence="11" type="primary">msi317</name>
</gene>
<protein>
    <submittedName>
        <fullName evidence="11">PUTATIVE ABC TRANSPORTER PERMEASE PROTEIN OLIGOPEPTIDE</fullName>
    </submittedName>
</protein>
<evidence type="ECO:0000256" key="2">
    <source>
        <dbReference type="ARBA" id="ARBA00022448"/>
    </source>
</evidence>
<dbReference type="GO" id="GO:0005886">
    <property type="term" value="C:plasma membrane"/>
    <property type="evidence" value="ECO:0007669"/>
    <property type="project" value="UniProtKB-SubCell"/>
</dbReference>
<keyword evidence="3" id="KW-1003">Cell membrane</keyword>
<dbReference type="EMBL" id="AL672114">
    <property type="protein sequence ID" value="CAD31349.1"/>
    <property type="molecule type" value="Genomic_DNA"/>
</dbReference>
<dbReference type="CDD" id="cd06261">
    <property type="entry name" value="TM_PBP2"/>
    <property type="match status" value="1"/>
</dbReference>
<dbReference type="InterPro" id="IPR035906">
    <property type="entry name" value="MetI-like_sf"/>
</dbReference>
<accession>Q8KJ80</accession>
<evidence type="ECO:0000256" key="9">
    <source>
        <dbReference type="RuleBase" id="RU363032"/>
    </source>
</evidence>
<keyword evidence="5" id="KW-0571">Peptide transport</keyword>
<keyword evidence="7 9" id="KW-1133">Transmembrane helix</keyword>
<proteinExistence type="inferred from homology"/>
<feature type="domain" description="ABC transmembrane type-1" evidence="10">
    <location>
        <begin position="100"/>
        <end position="289"/>
    </location>
</feature>
<feature type="transmembrane region" description="Helical" evidence="9">
    <location>
        <begin position="144"/>
        <end position="170"/>
    </location>
</feature>
<evidence type="ECO:0000256" key="7">
    <source>
        <dbReference type="ARBA" id="ARBA00022989"/>
    </source>
</evidence>
<evidence type="ECO:0000313" key="11">
    <source>
        <dbReference type="EMBL" id="CAD31349.1"/>
    </source>
</evidence>
<evidence type="ECO:0000256" key="6">
    <source>
        <dbReference type="ARBA" id="ARBA00022927"/>
    </source>
</evidence>
<evidence type="ECO:0000256" key="3">
    <source>
        <dbReference type="ARBA" id="ARBA00022475"/>
    </source>
</evidence>
<keyword evidence="4 9" id="KW-0812">Transmembrane</keyword>
<dbReference type="AlphaFoldDB" id="Q8KJ80"/>
<dbReference type="InterPro" id="IPR025966">
    <property type="entry name" value="OppC_N"/>
</dbReference>
<keyword evidence="2 9" id="KW-0813">Transport</keyword>
<name>Q8KJ80_RHILI</name>
<evidence type="ECO:0000256" key="8">
    <source>
        <dbReference type="ARBA" id="ARBA00023136"/>
    </source>
</evidence>
<dbReference type="Pfam" id="PF12911">
    <property type="entry name" value="OppC_N"/>
    <property type="match status" value="1"/>
</dbReference>
<feature type="transmembrane region" description="Helical" evidence="9">
    <location>
        <begin position="33"/>
        <end position="55"/>
    </location>
</feature>
<sequence>MIMSIDIRVSEPIVGETEDKLVLAPPRRGRPPAARIISLSILFLMILLALAAPAITPHDISEQSLLSRLQPPVFAGGTDDHPLGTDHLGRDVFSRLLFATRTTLFIAFAGVFIGVVAGTLGGLISGTLGGWADQCLSAVVDAQAAVPTTLVALTAVALAGTHPLVLVLIIGFSDYYRYARIVRGQVVALQGRSFIEAARCSGASPWRIAMRHVLPNTFSPVVVLASLSFAEIVVLESSLSFLGVGVQPPNVSLGSLLGEARNYLISTPWLAIFPCVVIVMITVAAATIGDWLRASLDPRSRT</sequence>
<organism evidence="11">
    <name type="scientific">Rhizobium loti</name>
    <name type="common">Mesorhizobium loti</name>
    <dbReference type="NCBI Taxonomy" id="381"/>
    <lineage>
        <taxon>Bacteria</taxon>
        <taxon>Pseudomonadati</taxon>
        <taxon>Pseudomonadota</taxon>
        <taxon>Alphaproteobacteria</taxon>
        <taxon>Hyphomicrobiales</taxon>
        <taxon>Phyllobacteriaceae</taxon>
        <taxon>Mesorhizobium</taxon>
    </lineage>
</organism>
<dbReference type="Gene3D" id="1.10.3720.10">
    <property type="entry name" value="MetI-like"/>
    <property type="match status" value="1"/>
</dbReference>
<dbReference type="Pfam" id="PF00528">
    <property type="entry name" value="BPD_transp_1"/>
    <property type="match status" value="1"/>
</dbReference>
<evidence type="ECO:0000256" key="1">
    <source>
        <dbReference type="ARBA" id="ARBA00004651"/>
    </source>
</evidence>
<evidence type="ECO:0000256" key="4">
    <source>
        <dbReference type="ARBA" id="ARBA00022692"/>
    </source>
</evidence>
<evidence type="ECO:0000259" key="10">
    <source>
        <dbReference type="PROSITE" id="PS50928"/>
    </source>
</evidence>
<reference evidence="11" key="1">
    <citation type="journal article" date="2002" name="J. Bacteriol.">
        <title>Comparative sequence analysis of the symbiosis island of Mesorhizobium loti strain R7A.</title>
        <authorList>
            <person name="Sullivan J.T."/>
            <person name="Trzebiatowski J.R."/>
            <person name="Cruickshank R.W."/>
            <person name="Gouzy J."/>
            <person name="Brown S.D."/>
            <person name="Elliot R.M."/>
            <person name="Fleetwood D.J."/>
            <person name="McCallum N.G."/>
            <person name="Rossbach U."/>
            <person name="Stuart G.S."/>
            <person name="Weaver J.E."/>
            <person name="Webby R.J."/>
            <person name="de Bruijn F.J."/>
            <person name="Ronson C.W."/>
        </authorList>
    </citation>
    <scope>NUCLEOTIDE SEQUENCE</scope>
    <source>
        <strain evidence="11">R7A</strain>
    </source>
</reference>
<feature type="transmembrane region" description="Helical" evidence="9">
    <location>
        <begin position="104"/>
        <end position="124"/>
    </location>
</feature>
<comment type="similarity">
    <text evidence="9">Belongs to the binding-protein-dependent transport system permease family.</text>
</comment>
<evidence type="ECO:0000256" key="5">
    <source>
        <dbReference type="ARBA" id="ARBA00022856"/>
    </source>
</evidence>
<dbReference type="GO" id="GO:0055085">
    <property type="term" value="P:transmembrane transport"/>
    <property type="evidence" value="ECO:0007669"/>
    <property type="project" value="InterPro"/>
</dbReference>
<dbReference type="PANTHER" id="PTHR43386">
    <property type="entry name" value="OLIGOPEPTIDE TRANSPORT SYSTEM PERMEASE PROTEIN APPC"/>
    <property type="match status" value="1"/>
</dbReference>
<feature type="transmembrane region" description="Helical" evidence="9">
    <location>
        <begin position="269"/>
        <end position="292"/>
    </location>
</feature>
<dbReference type="GO" id="GO:0015833">
    <property type="term" value="P:peptide transport"/>
    <property type="evidence" value="ECO:0007669"/>
    <property type="project" value="UniProtKB-KW"/>
</dbReference>
<keyword evidence="6" id="KW-0653">Protein transport</keyword>
<feature type="transmembrane region" description="Helical" evidence="9">
    <location>
        <begin position="213"/>
        <end position="235"/>
    </location>
</feature>
<dbReference type="SUPFAM" id="SSF161098">
    <property type="entry name" value="MetI-like"/>
    <property type="match status" value="1"/>
</dbReference>
<dbReference type="PANTHER" id="PTHR43386:SF1">
    <property type="entry name" value="D,D-DIPEPTIDE TRANSPORT SYSTEM PERMEASE PROTEIN DDPC-RELATED"/>
    <property type="match status" value="1"/>
</dbReference>
<dbReference type="InterPro" id="IPR050366">
    <property type="entry name" value="BP-dependent_transpt_permease"/>
</dbReference>
<keyword evidence="8 9" id="KW-0472">Membrane</keyword>